<dbReference type="RefSeq" id="WP_135416527.1">
    <property type="nucleotide sequence ID" value="NZ_SRLB01000012.1"/>
</dbReference>
<reference evidence="1 2" key="1">
    <citation type="submission" date="2019-04" db="EMBL/GenBank/DDBJ databases">
        <authorList>
            <person name="Feng G."/>
            <person name="Zhu H."/>
        </authorList>
    </citation>
    <scope>NUCLEOTIDE SEQUENCE [LARGE SCALE GENOMIC DNA]</scope>
    <source>
        <strain evidence="1 2">6HR-1</strain>
    </source>
</reference>
<gene>
    <name evidence="1" type="ORF">EU555_18215</name>
</gene>
<organism evidence="1 2">
    <name type="scientific">Methylobacterium nonmethylotrophicum</name>
    <dbReference type="NCBI Taxonomy" id="1141884"/>
    <lineage>
        <taxon>Bacteria</taxon>
        <taxon>Pseudomonadati</taxon>
        <taxon>Pseudomonadota</taxon>
        <taxon>Alphaproteobacteria</taxon>
        <taxon>Hyphomicrobiales</taxon>
        <taxon>Methylobacteriaceae</taxon>
        <taxon>Methylobacterium</taxon>
    </lineage>
</organism>
<comment type="caution">
    <text evidence="1">The sequence shown here is derived from an EMBL/GenBank/DDBJ whole genome shotgun (WGS) entry which is preliminary data.</text>
</comment>
<protein>
    <submittedName>
        <fullName evidence="1">Uncharacterized protein</fullName>
    </submittedName>
</protein>
<evidence type="ECO:0000313" key="2">
    <source>
        <dbReference type="Proteomes" id="UP000297535"/>
    </source>
</evidence>
<sequence length="89" mass="9840">MSMPFFGTATLMMPGPEITCPYLRDLYIAMEMSFSDDALTQAESLFKRLQLLEKRAEENGAPKETLATIAAARKAAGFAAQKPRPQSIR</sequence>
<keyword evidence="2" id="KW-1185">Reference proteome</keyword>
<name>A0A4Z0NNL4_9HYPH</name>
<evidence type="ECO:0000313" key="1">
    <source>
        <dbReference type="EMBL" id="TGD98082.1"/>
    </source>
</evidence>
<accession>A0A4Z0NNL4</accession>
<dbReference type="Proteomes" id="UP000297535">
    <property type="component" value="Unassembled WGS sequence"/>
</dbReference>
<dbReference type="AlphaFoldDB" id="A0A4Z0NNL4"/>
<proteinExistence type="predicted"/>
<dbReference type="EMBL" id="SRLB01000012">
    <property type="protein sequence ID" value="TGD98082.1"/>
    <property type="molecule type" value="Genomic_DNA"/>
</dbReference>